<gene>
    <name evidence="2" type="ORF">H9892_02610</name>
</gene>
<dbReference type="SUPFAM" id="SSF53474">
    <property type="entry name" value="alpha/beta-Hydrolases"/>
    <property type="match status" value="1"/>
</dbReference>
<dbReference type="Gene3D" id="3.40.50.1820">
    <property type="entry name" value="alpha/beta hydrolase"/>
    <property type="match status" value="1"/>
</dbReference>
<dbReference type="EMBL" id="DXHS01000047">
    <property type="protein sequence ID" value="HIW02213.1"/>
    <property type="molecule type" value="Genomic_DNA"/>
</dbReference>
<reference evidence="2" key="2">
    <citation type="submission" date="2021-04" db="EMBL/GenBank/DDBJ databases">
        <authorList>
            <person name="Gilroy R."/>
        </authorList>
    </citation>
    <scope>NUCLEOTIDE SEQUENCE</scope>
    <source>
        <strain evidence="2">12435</strain>
    </source>
</reference>
<proteinExistence type="predicted"/>
<dbReference type="Pfam" id="PF12697">
    <property type="entry name" value="Abhydrolase_6"/>
    <property type="match status" value="1"/>
</dbReference>
<evidence type="ECO:0000313" key="2">
    <source>
        <dbReference type="EMBL" id="HIW02213.1"/>
    </source>
</evidence>
<keyword evidence="2" id="KW-0378">Hydrolase</keyword>
<name>A0A9D1PZM2_9FIRM</name>
<evidence type="ECO:0000259" key="1">
    <source>
        <dbReference type="Pfam" id="PF12697"/>
    </source>
</evidence>
<dbReference type="InterPro" id="IPR000073">
    <property type="entry name" value="AB_hydrolase_1"/>
</dbReference>
<evidence type="ECO:0000313" key="3">
    <source>
        <dbReference type="Proteomes" id="UP000823990"/>
    </source>
</evidence>
<feature type="domain" description="AB hydrolase-1" evidence="1">
    <location>
        <begin position="5"/>
        <end position="234"/>
    </location>
</feature>
<protein>
    <submittedName>
        <fullName evidence="2">Alpha/beta hydrolase</fullName>
    </submittedName>
</protein>
<accession>A0A9D1PZM2</accession>
<sequence>MSKALLLIHGFLTGPDDWNELLPYLEPLYDEVVLFKQPGHELKDDKPHFRDFTEPAVYAALDETLKSLEKYDGVDVAGHSMGGAGAVYACAKLKNVRKCLLYAPAFKYPRPDAVFRYGAQTKKLETLKKACDDEALGMALERRLAAVRMTHDASLGIFFKRLLPHWGPRNLLTFMRVMGAAVRYLPEVECPTCVFWGDLDEFIPAASARYVMESIGSREMWFVRYPDDGHAFIYLGNVPRLARDTLAFLEGDLMDVKCDTGEERVCFRTVRGEAGSFVTVSRTECGVHKAGGRAKEYVRSHTDTYNDGGAAFFGSIPAGASAPNADKFI</sequence>
<dbReference type="GO" id="GO:0016787">
    <property type="term" value="F:hydrolase activity"/>
    <property type="evidence" value="ECO:0007669"/>
    <property type="project" value="UniProtKB-KW"/>
</dbReference>
<comment type="caution">
    <text evidence="2">The sequence shown here is derived from an EMBL/GenBank/DDBJ whole genome shotgun (WGS) entry which is preliminary data.</text>
</comment>
<dbReference type="InterPro" id="IPR029058">
    <property type="entry name" value="AB_hydrolase_fold"/>
</dbReference>
<dbReference type="AlphaFoldDB" id="A0A9D1PZM2"/>
<dbReference type="Proteomes" id="UP000823990">
    <property type="component" value="Unassembled WGS sequence"/>
</dbReference>
<organism evidence="2 3">
    <name type="scientific">Candidatus Protoclostridium stercorigallinarum</name>
    <dbReference type="NCBI Taxonomy" id="2838741"/>
    <lineage>
        <taxon>Bacteria</taxon>
        <taxon>Bacillati</taxon>
        <taxon>Bacillota</taxon>
        <taxon>Clostridia</taxon>
        <taxon>Candidatus Protoclostridium</taxon>
    </lineage>
</organism>
<reference evidence="2" key="1">
    <citation type="journal article" date="2021" name="PeerJ">
        <title>Extensive microbial diversity within the chicken gut microbiome revealed by metagenomics and culture.</title>
        <authorList>
            <person name="Gilroy R."/>
            <person name="Ravi A."/>
            <person name="Getino M."/>
            <person name="Pursley I."/>
            <person name="Horton D.L."/>
            <person name="Alikhan N.F."/>
            <person name="Baker D."/>
            <person name="Gharbi K."/>
            <person name="Hall N."/>
            <person name="Watson M."/>
            <person name="Adriaenssens E.M."/>
            <person name="Foster-Nyarko E."/>
            <person name="Jarju S."/>
            <person name="Secka A."/>
            <person name="Antonio M."/>
            <person name="Oren A."/>
            <person name="Chaudhuri R.R."/>
            <person name="La Ragione R."/>
            <person name="Hildebrand F."/>
            <person name="Pallen M.J."/>
        </authorList>
    </citation>
    <scope>NUCLEOTIDE SEQUENCE</scope>
    <source>
        <strain evidence="2">12435</strain>
    </source>
</reference>
<dbReference type="PANTHER" id="PTHR43689:SF8">
    <property type="entry name" value="ALPHA_BETA-HYDROLASES SUPERFAMILY PROTEIN"/>
    <property type="match status" value="1"/>
</dbReference>
<dbReference type="PANTHER" id="PTHR43689">
    <property type="entry name" value="HYDROLASE"/>
    <property type="match status" value="1"/>
</dbReference>